<evidence type="ECO:0000313" key="1">
    <source>
        <dbReference type="EMBL" id="SPO03136.1"/>
    </source>
</evidence>
<keyword evidence="2" id="KW-1185">Reference proteome</keyword>
<evidence type="ECO:0000313" key="2">
    <source>
        <dbReference type="Proteomes" id="UP001187682"/>
    </source>
</evidence>
<reference evidence="1" key="1">
    <citation type="submission" date="2018-03" db="EMBL/GenBank/DDBJ databases">
        <authorList>
            <person name="Guldener U."/>
        </authorList>
    </citation>
    <scope>NUCLEOTIDE SEQUENCE</scope>
</reference>
<dbReference type="Proteomes" id="UP001187682">
    <property type="component" value="Unassembled WGS sequence"/>
</dbReference>
<organism evidence="1 2">
    <name type="scientific">Cephalotrichum gorgonifer</name>
    <dbReference type="NCBI Taxonomy" id="2041049"/>
    <lineage>
        <taxon>Eukaryota</taxon>
        <taxon>Fungi</taxon>
        <taxon>Dikarya</taxon>
        <taxon>Ascomycota</taxon>
        <taxon>Pezizomycotina</taxon>
        <taxon>Sordariomycetes</taxon>
        <taxon>Hypocreomycetidae</taxon>
        <taxon>Microascales</taxon>
        <taxon>Microascaceae</taxon>
        <taxon>Cephalotrichum</taxon>
    </lineage>
</organism>
<proteinExistence type="predicted"/>
<sequence length="157" mass="18565">MSINPQLQSAFITRLPTEVRDAIYLELWRSNGLRQHILWHGLWQDNHLCSWPCTTKYEVDDRLQRDIEELRRRMNVPLGERMRKSQDPETATYVRRLQSPWINHWACGERAEQEHGLGAVDGFTTSDIVCWRRSRVNGQHVPPRSPYLPMLLTCKLM</sequence>
<gene>
    <name evidence="1" type="ORF">DNG_05818</name>
</gene>
<dbReference type="EMBL" id="ONZQ02000007">
    <property type="protein sequence ID" value="SPO03136.1"/>
    <property type="molecule type" value="Genomic_DNA"/>
</dbReference>
<comment type="caution">
    <text evidence="1">The sequence shown here is derived from an EMBL/GenBank/DDBJ whole genome shotgun (WGS) entry which is preliminary data.</text>
</comment>
<accession>A0AAE8SVU4</accession>
<dbReference type="AlphaFoldDB" id="A0AAE8SVU4"/>
<name>A0AAE8SVU4_9PEZI</name>
<protein>
    <submittedName>
        <fullName evidence="1">Uncharacterized protein</fullName>
    </submittedName>
</protein>